<feature type="domain" description="N-acetyltransferase" evidence="1">
    <location>
        <begin position="4"/>
        <end position="149"/>
    </location>
</feature>
<dbReference type="CDD" id="cd04301">
    <property type="entry name" value="NAT_SF"/>
    <property type="match status" value="1"/>
</dbReference>
<reference evidence="2 3" key="1">
    <citation type="submission" date="2020-08" db="EMBL/GenBank/DDBJ databases">
        <title>Genomic Encyclopedia of Type Strains, Phase IV (KMG-V): Genome sequencing to study the core and pangenomes of soil and plant-associated prokaryotes.</title>
        <authorList>
            <person name="Whitman W."/>
        </authorList>
    </citation>
    <scope>NUCLEOTIDE SEQUENCE [LARGE SCALE GENOMIC DNA]</scope>
    <source>
        <strain evidence="2 3">S3M1</strain>
    </source>
</reference>
<evidence type="ECO:0000313" key="2">
    <source>
        <dbReference type="EMBL" id="MBB5634227.1"/>
    </source>
</evidence>
<gene>
    <name evidence="2" type="ORF">HDE68_000112</name>
</gene>
<dbReference type="Proteomes" id="UP000537204">
    <property type="component" value="Unassembled WGS sequence"/>
</dbReference>
<name>A0A7W8ZHP2_9SPHI</name>
<evidence type="ECO:0000313" key="3">
    <source>
        <dbReference type="Proteomes" id="UP000537204"/>
    </source>
</evidence>
<keyword evidence="2" id="KW-0808">Transferase</keyword>
<proteinExistence type="predicted"/>
<dbReference type="InterPro" id="IPR000182">
    <property type="entry name" value="GNAT_dom"/>
</dbReference>
<dbReference type="SUPFAM" id="SSF55729">
    <property type="entry name" value="Acyl-CoA N-acyltransferases (Nat)"/>
    <property type="match status" value="1"/>
</dbReference>
<dbReference type="GO" id="GO:0016747">
    <property type="term" value="F:acyltransferase activity, transferring groups other than amino-acyl groups"/>
    <property type="evidence" value="ECO:0007669"/>
    <property type="project" value="InterPro"/>
</dbReference>
<dbReference type="EMBL" id="JACHCE010000001">
    <property type="protein sequence ID" value="MBB5634227.1"/>
    <property type="molecule type" value="Genomic_DNA"/>
</dbReference>
<organism evidence="2 3">
    <name type="scientific">Pedobacter cryoconitis</name>
    <dbReference type="NCBI Taxonomy" id="188932"/>
    <lineage>
        <taxon>Bacteria</taxon>
        <taxon>Pseudomonadati</taxon>
        <taxon>Bacteroidota</taxon>
        <taxon>Sphingobacteriia</taxon>
        <taxon>Sphingobacteriales</taxon>
        <taxon>Sphingobacteriaceae</taxon>
        <taxon>Pedobacter</taxon>
    </lineage>
</organism>
<evidence type="ECO:0000259" key="1">
    <source>
        <dbReference type="PROSITE" id="PS51186"/>
    </source>
</evidence>
<dbReference type="Gene3D" id="3.40.630.30">
    <property type="match status" value="1"/>
</dbReference>
<dbReference type="PROSITE" id="PS51186">
    <property type="entry name" value="GNAT"/>
    <property type="match status" value="1"/>
</dbReference>
<dbReference type="AlphaFoldDB" id="A0A7W8ZHP2"/>
<dbReference type="Pfam" id="PF13508">
    <property type="entry name" value="Acetyltransf_7"/>
    <property type="match status" value="1"/>
</dbReference>
<sequence>MQYLSIENNQSPYLSFVEELYHSAFPLEERRNWEQLLKMIGTVPEMSFQVVLAEEKAIGFVISWKFDDWCFVEHLAVDPVNRGKKFGERIMKDFMTKNRKLLLEVEPPLSVDAVRRVGFYERLGLVCLPFDYLHPSYHDSHVSHSLVLMTNVPETGEIYFDEIILKVKRQVYLYRPI</sequence>
<protein>
    <submittedName>
        <fullName evidence="2">GNAT superfamily N-acetyltransferase</fullName>
    </submittedName>
</protein>
<accession>A0A7W8ZHP2</accession>
<dbReference type="InterPro" id="IPR016181">
    <property type="entry name" value="Acyl_CoA_acyltransferase"/>
</dbReference>
<comment type="caution">
    <text evidence="2">The sequence shown here is derived from an EMBL/GenBank/DDBJ whole genome shotgun (WGS) entry which is preliminary data.</text>
</comment>
<dbReference type="RefSeq" id="WP_183877869.1">
    <property type="nucleotide sequence ID" value="NZ_JACHCE010000001.1"/>
</dbReference>